<name>A0A4R5LPJ0_9GAMM</name>
<dbReference type="OrthoDB" id="9803142at2"/>
<reference evidence="2 3" key="1">
    <citation type="submission" date="2019-03" db="EMBL/GenBank/DDBJ databases">
        <title>Seongchinamella monodicae gen. nov., sp. nov., a novel member of the Gammaproteobacteria isolated from a tidal mudflat of beach.</title>
        <authorList>
            <person name="Yang H.G."/>
            <person name="Kang J.W."/>
            <person name="Lee S.D."/>
        </authorList>
    </citation>
    <scope>NUCLEOTIDE SEQUENCE [LARGE SCALE GENOMIC DNA]</scope>
    <source>
        <strain evidence="2 3">GH4-78</strain>
    </source>
</reference>
<protein>
    <recommendedName>
        <fullName evidence="1">Glyoxalase/fosfomycin resistance/dioxygenase domain-containing protein</fullName>
    </recommendedName>
</protein>
<organism evidence="2 3">
    <name type="scientific">Seongchinamella unica</name>
    <dbReference type="NCBI Taxonomy" id="2547392"/>
    <lineage>
        <taxon>Bacteria</taxon>
        <taxon>Pseudomonadati</taxon>
        <taxon>Pseudomonadota</taxon>
        <taxon>Gammaproteobacteria</taxon>
        <taxon>Cellvibrionales</taxon>
        <taxon>Halieaceae</taxon>
        <taxon>Seongchinamella</taxon>
    </lineage>
</organism>
<dbReference type="InterPro" id="IPR004360">
    <property type="entry name" value="Glyas_Fos-R_dOase_dom"/>
</dbReference>
<proteinExistence type="predicted"/>
<sequence>MSRNRINHFNLEAATVDDLAFARERCAQSGYKITRGVGRHPNDRELSF</sequence>
<comment type="caution">
    <text evidence="2">The sequence shown here is derived from an EMBL/GenBank/DDBJ whole genome shotgun (WGS) entry which is preliminary data.</text>
</comment>
<feature type="domain" description="Glyoxalase/fosfomycin resistance/dioxygenase" evidence="1">
    <location>
        <begin position="7"/>
        <end position="44"/>
    </location>
</feature>
<dbReference type="Proteomes" id="UP000295554">
    <property type="component" value="Unassembled WGS sequence"/>
</dbReference>
<dbReference type="Pfam" id="PF00903">
    <property type="entry name" value="Glyoxalase"/>
    <property type="match status" value="1"/>
</dbReference>
<dbReference type="InterPro" id="IPR029068">
    <property type="entry name" value="Glyas_Bleomycin-R_OHBP_Dase"/>
</dbReference>
<dbReference type="RefSeq" id="WP_133213212.1">
    <property type="nucleotide sequence ID" value="NZ_SMSE01000003.1"/>
</dbReference>
<evidence type="ECO:0000259" key="1">
    <source>
        <dbReference type="Pfam" id="PF00903"/>
    </source>
</evidence>
<keyword evidence="3" id="KW-1185">Reference proteome</keyword>
<evidence type="ECO:0000313" key="3">
    <source>
        <dbReference type="Proteomes" id="UP000295554"/>
    </source>
</evidence>
<evidence type="ECO:0000313" key="2">
    <source>
        <dbReference type="EMBL" id="TDG12428.1"/>
    </source>
</evidence>
<dbReference type="Gene3D" id="3.10.180.10">
    <property type="entry name" value="2,3-Dihydroxybiphenyl 1,2-Dioxygenase, domain 1"/>
    <property type="match status" value="1"/>
</dbReference>
<dbReference type="EMBL" id="SMSE01000003">
    <property type="protein sequence ID" value="TDG12428.1"/>
    <property type="molecule type" value="Genomic_DNA"/>
</dbReference>
<accession>A0A4R5LPJ0</accession>
<dbReference type="AlphaFoldDB" id="A0A4R5LPJ0"/>
<gene>
    <name evidence="2" type="ORF">E2F43_12525</name>
</gene>
<dbReference type="SUPFAM" id="SSF54593">
    <property type="entry name" value="Glyoxalase/Bleomycin resistance protein/Dihydroxybiphenyl dioxygenase"/>
    <property type="match status" value="1"/>
</dbReference>